<feature type="domain" description="Ketoreductase" evidence="3">
    <location>
        <begin position="7"/>
        <end position="180"/>
    </location>
</feature>
<dbReference type="InterPro" id="IPR057326">
    <property type="entry name" value="KR_dom"/>
</dbReference>
<dbReference type="RefSeq" id="WP_207617499.1">
    <property type="nucleotide sequence ID" value="NZ_JAFNLL010000052.1"/>
</dbReference>
<comment type="caution">
    <text evidence="4">The sequence shown here is derived from an EMBL/GenBank/DDBJ whole genome shotgun (WGS) entry which is preliminary data.</text>
</comment>
<evidence type="ECO:0000313" key="5">
    <source>
        <dbReference type="Proteomes" id="UP000664164"/>
    </source>
</evidence>
<evidence type="ECO:0000256" key="2">
    <source>
        <dbReference type="ARBA" id="ARBA00023002"/>
    </source>
</evidence>
<evidence type="ECO:0000259" key="3">
    <source>
        <dbReference type="SMART" id="SM00822"/>
    </source>
</evidence>
<dbReference type="Proteomes" id="UP000664164">
    <property type="component" value="Unassembled WGS sequence"/>
</dbReference>
<comment type="similarity">
    <text evidence="1">Belongs to the short-chain dehydrogenases/reductases (SDR) family.</text>
</comment>
<dbReference type="InterPro" id="IPR036291">
    <property type="entry name" value="NAD(P)-bd_dom_sf"/>
</dbReference>
<proteinExistence type="inferred from homology"/>
<dbReference type="Pfam" id="PF13561">
    <property type="entry name" value="adh_short_C2"/>
    <property type="match status" value="1"/>
</dbReference>
<dbReference type="PRINTS" id="PR00080">
    <property type="entry name" value="SDRFAMILY"/>
</dbReference>
<dbReference type="AlphaFoldDB" id="A0A939HEW9"/>
<accession>A0A939HEW9</accession>
<protein>
    <submittedName>
        <fullName evidence="4">SDR family oxidoreductase</fullName>
    </submittedName>
</protein>
<dbReference type="NCBIfam" id="NF004847">
    <property type="entry name" value="PRK06198.1"/>
    <property type="match status" value="1"/>
</dbReference>
<dbReference type="FunFam" id="3.40.50.720:FF:000084">
    <property type="entry name" value="Short-chain dehydrogenase reductase"/>
    <property type="match status" value="1"/>
</dbReference>
<evidence type="ECO:0000256" key="1">
    <source>
        <dbReference type="ARBA" id="ARBA00006484"/>
    </source>
</evidence>
<dbReference type="PRINTS" id="PR00081">
    <property type="entry name" value="GDHRDH"/>
</dbReference>
<name>A0A939HEW9_9MICC</name>
<keyword evidence="2" id="KW-0560">Oxidoreductase</keyword>
<gene>
    <name evidence="4" type="ORF">J1902_17015</name>
</gene>
<dbReference type="InterPro" id="IPR002347">
    <property type="entry name" value="SDR_fam"/>
</dbReference>
<dbReference type="CDD" id="cd05233">
    <property type="entry name" value="SDR_c"/>
    <property type="match status" value="1"/>
</dbReference>
<dbReference type="PANTHER" id="PTHR43639:SF1">
    <property type="entry name" value="SHORT-CHAIN DEHYDROGENASE_REDUCTASE FAMILY PROTEIN"/>
    <property type="match status" value="1"/>
</dbReference>
<dbReference type="PANTHER" id="PTHR43639">
    <property type="entry name" value="OXIDOREDUCTASE, SHORT-CHAIN DEHYDROGENASE/REDUCTASE FAMILY (AFU_ORTHOLOGUE AFUA_5G02870)"/>
    <property type="match status" value="1"/>
</dbReference>
<organism evidence="4 5">
    <name type="scientific">Arthrobacter cavernae</name>
    <dbReference type="NCBI Taxonomy" id="2817681"/>
    <lineage>
        <taxon>Bacteria</taxon>
        <taxon>Bacillati</taxon>
        <taxon>Actinomycetota</taxon>
        <taxon>Actinomycetes</taxon>
        <taxon>Micrococcales</taxon>
        <taxon>Micrococcaceae</taxon>
        <taxon>Arthrobacter</taxon>
    </lineage>
</organism>
<sequence length="259" mass="26970">MSLLLGKVVLISGGTQGLGAGVARRAAAEGAAGIAITGRNADTGEKLAAEITASGVETRFIKTDLADVEQARNSVLETIEAFGQLDCAVNAAGLTTRGTMLDTTPELFDAHIAVNLKSPFFIMAETIKHLCSRGVPGSIVNVISIAELGGQPYLAPYVAAKAGLAGATRNAAHAHRWDKIRINGLDIGWTATEGEADTQKRFHGAGDDWLEKANASVPMGKLGQVDEIAEFIVFLLSSRSGVVTGSVIDWDQNVIGGSD</sequence>
<dbReference type="EMBL" id="JAFNLL010000052">
    <property type="protein sequence ID" value="MBO1269642.1"/>
    <property type="molecule type" value="Genomic_DNA"/>
</dbReference>
<evidence type="ECO:0000313" key="4">
    <source>
        <dbReference type="EMBL" id="MBO1269642.1"/>
    </source>
</evidence>
<dbReference type="Gene3D" id="3.40.50.720">
    <property type="entry name" value="NAD(P)-binding Rossmann-like Domain"/>
    <property type="match status" value="1"/>
</dbReference>
<dbReference type="SUPFAM" id="SSF51735">
    <property type="entry name" value="NAD(P)-binding Rossmann-fold domains"/>
    <property type="match status" value="1"/>
</dbReference>
<dbReference type="GO" id="GO:0016491">
    <property type="term" value="F:oxidoreductase activity"/>
    <property type="evidence" value="ECO:0007669"/>
    <property type="project" value="UniProtKB-KW"/>
</dbReference>
<dbReference type="SMART" id="SM00822">
    <property type="entry name" value="PKS_KR"/>
    <property type="match status" value="1"/>
</dbReference>
<keyword evidence="5" id="KW-1185">Reference proteome</keyword>
<reference evidence="4" key="1">
    <citation type="submission" date="2021-03" db="EMBL/GenBank/DDBJ databases">
        <title>A new species, PO-11, isolated from a karst cave deposit.</title>
        <authorList>
            <person name="Zhaoxiaoyong W."/>
        </authorList>
    </citation>
    <scope>NUCLEOTIDE SEQUENCE</scope>
    <source>
        <strain evidence="4">PO-11</strain>
    </source>
</reference>